<evidence type="ECO:0000256" key="15">
    <source>
        <dbReference type="SAM" id="MobiDB-lite"/>
    </source>
</evidence>
<comment type="catalytic activity">
    <reaction evidence="14">
        <text>L-lysyl(36)-[histone H3] + 3 S-adenosyl-L-methionine = N(6),N(6),N(6)-trimethyl-L-lysyl(36)-[histone H3] + 3 S-adenosyl-L-homocysteine + 3 H(+)</text>
        <dbReference type="Rhea" id="RHEA:60324"/>
        <dbReference type="Rhea" id="RHEA-COMP:9785"/>
        <dbReference type="Rhea" id="RHEA-COMP:15536"/>
        <dbReference type="ChEBI" id="CHEBI:15378"/>
        <dbReference type="ChEBI" id="CHEBI:29969"/>
        <dbReference type="ChEBI" id="CHEBI:57856"/>
        <dbReference type="ChEBI" id="CHEBI:59789"/>
        <dbReference type="ChEBI" id="CHEBI:61961"/>
        <dbReference type="EC" id="2.1.1.359"/>
    </reaction>
</comment>
<dbReference type="SUPFAM" id="SSF82199">
    <property type="entry name" value="SET domain"/>
    <property type="match status" value="1"/>
</dbReference>
<dbReference type="SMART" id="SM00570">
    <property type="entry name" value="AWS"/>
    <property type="match status" value="1"/>
</dbReference>
<evidence type="ECO:0000256" key="7">
    <source>
        <dbReference type="ARBA" id="ARBA00022603"/>
    </source>
</evidence>
<dbReference type="Gene3D" id="2.170.270.10">
    <property type="entry name" value="SET domain"/>
    <property type="match status" value="1"/>
</dbReference>
<dbReference type="InterPro" id="IPR038190">
    <property type="entry name" value="SRI_sf"/>
</dbReference>
<evidence type="ECO:0000259" key="18">
    <source>
        <dbReference type="PROSITE" id="PS50868"/>
    </source>
</evidence>
<dbReference type="EC" id="2.1.1.359" evidence="3"/>
<evidence type="ECO:0000256" key="9">
    <source>
        <dbReference type="ARBA" id="ARBA00022691"/>
    </source>
</evidence>
<dbReference type="PANTHER" id="PTHR22884">
    <property type="entry name" value="SET DOMAIN PROTEINS"/>
    <property type="match status" value="1"/>
</dbReference>
<dbReference type="InterPro" id="IPR046341">
    <property type="entry name" value="SET_dom_sf"/>
</dbReference>
<evidence type="ECO:0000256" key="10">
    <source>
        <dbReference type="ARBA" id="ARBA00023015"/>
    </source>
</evidence>
<dbReference type="PROSITE" id="PS50280">
    <property type="entry name" value="SET"/>
    <property type="match status" value="1"/>
</dbReference>
<proteinExistence type="predicted"/>
<dbReference type="AlphaFoldDB" id="A0A1G4JBM1"/>
<dbReference type="Pfam" id="PF17907">
    <property type="entry name" value="AWS"/>
    <property type="match status" value="1"/>
</dbReference>
<feature type="region of interest" description="Disordered" evidence="15">
    <location>
        <begin position="685"/>
        <end position="704"/>
    </location>
</feature>
<feature type="domain" description="Post-SET" evidence="18">
    <location>
        <begin position="275"/>
        <end position="291"/>
    </location>
</feature>
<evidence type="ECO:0000256" key="3">
    <source>
        <dbReference type="ARBA" id="ARBA00012178"/>
    </source>
</evidence>
<dbReference type="SUPFAM" id="SSF51045">
    <property type="entry name" value="WW domain"/>
    <property type="match status" value="1"/>
</dbReference>
<evidence type="ECO:0000256" key="5">
    <source>
        <dbReference type="ARBA" id="ARBA00022454"/>
    </source>
</evidence>
<feature type="compositionally biased region" description="Polar residues" evidence="15">
    <location>
        <begin position="527"/>
        <end position="548"/>
    </location>
</feature>
<keyword evidence="16" id="KW-0732">Signal</keyword>
<dbReference type="GO" id="GO:0003723">
    <property type="term" value="F:RNA binding"/>
    <property type="evidence" value="ECO:0007669"/>
    <property type="project" value="EnsemblFungi"/>
</dbReference>
<dbReference type="CDD" id="cd19172">
    <property type="entry name" value="SET_SETD2"/>
    <property type="match status" value="1"/>
</dbReference>
<dbReference type="InterPro" id="IPR003616">
    <property type="entry name" value="Post-SET_dom"/>
</dbReference>
<dbReference type="STRING" id="1266660.A0A1G4JBM1"/>
<keyword evidence="7" id="KW-0489">Methyltransferase</keyword>
<feature type="signal peptide" evidence="16">
    <location>
        <begin position="1"/>
        <end position="17"/>
    </location>
</feature>
<dbReference type="InterPro" id="IPR001214">
    <property type="entry name" value="SET_dom"/>
</dbReference>
<dbReference type="OrthoDB" id="422362at2759"/>
<evidence type="ECO:0000256" key="2">
    <source>
        <dbReference type="ARBA" id="ARBA00004286"/>
    </source>
</evidence>
<accession>A0A1G4JBM1</accession>
<keyword evidence="5" id="KW-0158">Chromosome</keyword>
<dbReference type="GO" id="GO:0005634">
    <property type="term" value="C:nucleus"/>
    <property type="evidence" value="ECO:0007669"/>
    <property type="project" value="UniProtKB-SubCell"/>
</dbReference>
<dbReference type="GO" id="GO:0005694">
    <property type="term" value="C:chromosome"/>
    <property type="evidence" value="ECO:0007669"/>
    <property type="project" value="UniProtKB-SubCell"/>
</dbReference>
<dbReference type="SMART" id="SM00317">
    <property type="entry name" value="SET"/>
    <property type="match status" value="1"/>
</dbReference>
<sequence length="732" mass="84975">MVAKLLLFCTFVTLMEHFPIFHNNQFELVYIQVGTMIRKGAVGLTKLPMVTSTTDRKVRTFEECEDRTDEALSTFTALKKCTYASKDLGSSKSHDYIECDCYEDRQDGVNGACGEDSDCINRLTLIECVNDLCGSCGFDCQNQRFQQCQYADIAVFQTQKKGYGVRAERDIAAHEFIYEYIGEVIPEEEFRDRMIDYDRRSLKHFYFMMLQSGEFVDATVKGSLARFCNHSCNPNAYVNKWDVAGKLRMGIFANRKILRGEEITFDYNVDRYGAAAQPCYCEEPNCIGFLGGKTQTDAASLLPQNYADALGVVPAVEKKWIKLMKANGQKIVKSEVNNVNVEFVKSLNLSPCESFDDVSKVMSVLLQADDILIIRRLMERILLTDDQNLHYQIIKLHGYRCFNKLLTTFENDTEFQENIIKYLVRLPKTTKNGILSSQIDKKVEELASKSMLEGIAQELLEKWDSFETYKRITKKDVSENISKTKTDLRRIRLPPGWELIHENGKPVYYNAQQQTKLHQPPVGVSKTFSGGNAHSRSQTPVDPNSNGYLNKKKRIMDTEEYERKKQQRIEYQQKEIEKLKEEEKRQLKLKMELEHQKKSELEKIIAEANEQKEQEKRDFLKKQEEDQQRRQKKVLKSKDDYIMHKWNKVFASVVPNIVKHYERNLGKEHIKECSRDITNILSKKEVKKDAKRTPPSELSKEKRAKVREFIKSYMEKFSQRHSKREKSTEGSA</sequence>
<dbReference type="InterPro" id="IPR025788">
    <property type="entry name" value="Set2_fungi"/>
</dbReference>
<reference evidence="21" key="1">
    <citation type="submission" date="2016-03" db="EMBL/GenBank/DDBJ databases">
        <authorList>
            <person name="Devillers H."/>
        </authorList>
    </citation>
    <scope>NUCLEOTIDE SEQUENCE [LARGE SCALE GENOMIC DNA]</scope>
</reference>
<dbReference type="InterPro" id="IPR013257">
    <property type="entry name" value="SRI"/>
</dbReference>
<evidence type="ECO:0000259" key="19">
    <source>
        <dbReference type="PROSITE" id="PS51215"/>
    </source>
</evidence>
<keyword evidence="11" id="KW-0804">Transcription</keyword>
<dbReference type="InterPro" id="IPR006560">
    <property type="entry name" value="AWS_dom"/>
</dbReference>
<gene>
    <name evidence="20" type="ORF">LADA_0E04214G</name>
</gene>
<dbReference type="GO" id="GO:0006354">
    <property type="term" value="P:DNA-templated transcription elongation"/>
    <property type="evidence" value="ECO:0007669"/>
    <property type="project" value="EnsemblFungi"/>
</dbReference>
<dbReference type="GO" id="GO:0006353">
    <property type="term" value="P:DNA-templated transcription termination"/>
    <property type="evidence" value="ECO:0007669"/>
    <property type="project" value="EnsemblFungi"/>
</dbReference>
<dbReference type="PROSITE" id="PS51215">
    <property type="entry name" value="AWS"/>
    <property type="match status" value="1"/>
</dbReference>
<dbReference type="Pfam" id="PF08236">
    <property type="entry name" value="SRI"/>
    <property type="match status" value="1"/>
</dbReference>
<dbReference type="GO" id="GO:0006283">
    <property type="term" value="P:transcription-coupled nucleotide-excision repair"/>
    <property type="evidence" value="ECO:0007669"/>
    <property type="project" value="EnsemblFungi"/>
</dbReference>
<keyword evidence="10" id="KW-0805">Transcription regulation</keyword>
<evidence type="ECO:0000256" key="6">
    <source>
        <dbReference type="ARBA" id="ARBA00022491"/>
    </source>
</evidence>
<dbReference type="GO" id="GO:0060195">
    <property type="term" value="P:negative regulation of antisense RNA transcription"/>
    <property type="evidence" value="ECO:0007669"/>
    <property type="project" value="EnsemblFungi"/>
</dbReference>
<feature type="region of interest" description="Disordered" evidence="15">
    <location>
        <begin position="615"/>
        <end position="635"/>
    </location>
</feature>
<evidence type="ECO:0000256" key="14">
    <source>
        <dbReference type="ARBA" id="ARBA00047545"/>
    </source>
</evidence>
<feature type="compositionally biased region" description="Basic and acidic residues" evidence="15">
    <location>
        <begin position="615"/>
        <end position="629"/>
    </location>
</feature>
<evidence type="ECO:0000256" key="13">
    <source>
        <dbReference type="ARBA" id="ARBA00030091"/>
    </source>
</evidence>
<name>A0A1G4JBM1_9SACH</name>
<organism evidence="20 21">
    <name type="scientific">Lachancea dasiensis</name>
    <dbReference type="NCBI Taxonomy" id="1072105"/>
    <lineage>
        <taxon>Eukaryota</taxon>
        <taxon>Fungi</taxon>
        <taxon>Dikarya</taxon>
        <taxon>Ascomycota</taxon>
        <taxon>Saccharomycotina</taxon>
        <taxon>Saccharomycetes</taxon>
        <taxon>Saccharomycetales</taxon>
        <taxon>Saccharomycetaceae</taxon>
        <taxon>Lachancea</taxon>
    </lineage>
</organism>
<dbReference type="InterPro" id="IPR044437">
    <property type="entry name" value="SETD2/Set2_SET"/>
</dbReference>
<comment type="subcellular location">
    <subcellularLocation>
        <location evidence="2">Chromosome</location>
    </subcellularLocation>
    <subcellularLocation>
        <location evidence="1">Nucleus</location>
    </subcellularLocation>
</comment>
<evidence type="ECO:0000259" key="17">
    <source>
        <dbReference type="PROSITE" id="PS50280"/>
    </source>
</evidence>
<feature type="domain" description="SET" evidence="17">
    <location>
        <begin position="151"/>
        <end position="268"/>
    </location>
</feature>
<evidence type="ECO:0000256" key="12">
    <source>
        <dbReference type="ARBA" id="ARBA00023242"/>
    </source>
</evidence>
<dbReference type="GO" id="GO:0030174">
    <property type="term" value="P:regulation of DNA-templated DNA replication initiation"/>
    <property type="evidence" value="ECO:0007669"/>
    <property type="project" value="EnsemblFungi"/>
</dbReference>
<dbReference type="GO" id="GO:0005829">
    <property type="term" value="C:cytosol"/>
    <property type="evidence" value="ECO:0007669"/>
    <property type="project" value="EnsemblFungi"/>
</dbReference>
<evidence type="ECO:0000256" key="4">
    <source>
        <dbReference type="ARBA" id="ARBA00018028"/>
    </source>
</evidence>
<dbReference type="Pfam" id="PF00856">
    <property type="entry name" value="SET"/>
    <property type="match status" value="1"/>
</dbReference>
<dbReference type="GO" id="GO:0045128">
    <property type="term" value="P:negative regulation of reciprocal meiotic recombination"/>
    <property type="evidence" value="ECO:0007669"/>
    <property type="project" value="EnsemblFungi"/>
</dbReference>
<evidence type="ECO:0000256" key="8">
    <source>
        <dbReference type="ARBA" id="ARBA00022679"/>
    </source>
</evidence>
<keyword evidence="12" id="KW-0539">Nucleus</keyword>
<keyword evidence="21" id="KW-1185">Reference proteome</keyword>
<dbReference type="SMART" id="SM00456">
    <property type="entry name" value="WW"/>
    <property type="match status" value="1"/>
</dbReference>
<dbReference type="FunFam" id="2.170.270.10:FF:000033">
    <property type="entry name" value="Histone-lysine N-methyltransferase"/>
    <property type="match status" value="1"/>
</dbReference>
<feature type="region of interest" description="Disordered" evidence="15">
    <location>
        <begin position="527"/>
        <end position="549"/>
    </location>
</feature>
<dbReference type="GO" id="GO:0030437">
    <property type="term" value="P:ascospore formation"/>
    <property type="evidence" value="ECO:0007669"/>
    <property type="project" value="EnsemblFungi"/>
</dbReference>
<dbReference type="PROSITE" id="PS51568">
    <property type="entry name" value="SAM_MT43_SET2_1"/>
    <property type="match status" value="1"/>
</dbReference>
<keyword evidence="8" id="KW-0808">Transferase</keyword>
<evidence type="ECO:0000256" key="16">
    <source>
        <dbReference type="SAM" id="SignalP"/>
    </source>
</evidence>
<dbReference type="GO" id="GO:0140955">
    <property type="term" value="F:histone H3K36 trimethyltransferase activity"/>
    <property type="evidence" value="ECO:0007669"/>
    <property type="project" value="UniProtKB-EC"/>
</dbReference>
<protein>
    <recommendedName>
        <fullName evidence="4">Histone-lysine N-methyltransferase, H3 lysine-36 specific</fullName>
        <ecNumber evidence="3">2.1.1.359</ecNumber>
    </recommendedName>
    <alternativeName>
        <fullName evidence="13">SET domain-containing protein 2</fullName>
    </alternativeName>
</protein>
<keyword evidence="6" id="KW-0678">Repressor</keyword>
<evidence type="ECO:0000313" key="21">
    <source>
        <dbReference type="Proteomes" id="UP000190274"/>
    </source>
</evidence>
<feature type="chain" id="PRO_5009235970" description="Histone-lysine N-methyltransferase, H3 lysine-36 specific" evidence="16">
    <location>
        <begin position="18"/>
        <end position="732"/>
    </location>
</feature>
<dbReference type="Proteomes" id="UP000190274">
    <property type="component" value="Chromosome E"/>
</dbReference>
<dbReference type="InterPro" id="IPR036020">
    <property type="entry name" value="WW_dom_sf"/>
</dbReference>
<evidence type="ECO:0000313" key="20">
    <source>
        <dbReference type="EMBL" id="SCU87474.1"/>
    </source>
</evidence>
<dbReference type="EMBL" id="LT598455">
    <property type="protein sequence ID" value="SCU87474.1"/>
    <property type="molecule type" value="Genomic_DNA"/>
</dbReference>
<evidence type="ECO:0000256" key="1">
    <source>
        <dbReference type="ARBA" id="ARBA00004123"/>
    </source>
</evidence>
<keyword evidence="9" id="KW-0949">S-adenosyl-L-methionine</keyword>
<dbReference type="GO" id="GO:0140954">
    <property type="term" value="F:histone H3K36 dimethyltransferase activity"/>
    <property type="evidence" value="ECO:0007669"/>
    <property type="project" value="EnsemblFungi"/>
</dbReference>
<dbReference type="Gene3D" id="1.10.1740.100">
    <property type="entry name" value="Set2, Rpb1 interacting domain"/>
    <property type="match status" value="1"/>
</dbReference>
<feature type="domain" description="AWS" evidence="19">
    <location>
        <begin position="94"/>
        <end position="149"/>
    </location>
</feature>
<dbReference type="InterPro" id="IPR050777">
    <property type="entry name" value="SET2_Histone-Lys_MeTrsfase"/>
</dbReference>
<dbReference type="GO" id="GO:0009302">
    <property type="term" value="P:sno(s)RNA transcription"/>
    <property type="evidence" value="ECO:0007669"/>
    <property type="project" value="EnsemblFungi"/>
</dbReference>
<dbReference type="Pfam" id="PF18507">
    <property type="entry name" value="WW_1"/>
    <property type="match status" value="1"/>
</dbReference>
<dbReference type="SMART" id="SM00508">
    <property type="entry name" value="PostSET"/>
    <property type="match status" value="1"/>
</dbReference>
<evidence type="ECO:0000256" key="11">
    <source>
        <dbReference type="ARBA" id="ARBA00023163"/>
    </source>
</evidence>
<dbReference type="GO" id="GO:0032259">
    <property type="term" value="P:methylation"/>
    <property type="evidence" value="ECO:0007669"/>
    <property type="project" value="UniProtKB-KW"/>
</dbReference>
<dbReference type="PROSITE" id="PS50868">
    <property type="entry name" value="POST_SET"/>
    <property type="match status" value="1"/>
</dbReference>
<dbReference type="InterPro" id="IPR001202">
    <property type="entry name" value="WW_dom"/>
</dbReference>